<keyword evidence="1" id="KW-0808">Transferase</keyword>
<dbReference type="RefSeq" id="WP_109589610.1">
    <property type="nucleotide sequence ID" value="NZ_BONA01000047.1"/>
</dbReference>
<dbReference type="GO" id="GO:0032259">
    <property type="term" value="P:methylation"/>
    <property type="evidence" value="ECO:0007669"/>
    <property type="project" value="UniProtKB-KW"/>
</dbReference>
<reference evidence="1 2" key="1">
    <citation type="submission" date="2018-05" db="EMBL/GenBank/DDBJ databases">
        <title>Genomic Encyclopedia of Archaeal and Bacterial Type Strains, Phase II (KMG-II): from individual species to whole genera.</title>
        <authorList>
            <person name="Goeker M."/>
        </authorList>
    </citation>
    <scope>NUCLEOTIDE SEQUENCE [LARGE SCALE GENOMIC DNA]</scope>
    <source>
        <strain evidence="1 2">DSM 45184</strain>
    </source>
</reference>
<dbReference type="Pfam" id="PF13578">
    <property type="entry name" value="Methyltransf_24"/>
    <property type="match status" value="1"/>
</dbReference>
<comment type="caution">
    <text evidence="1">The sequence shown here is derived from an EMBL/GenBank/DDBJ whole genome shotgun (WGS) entry which is preliminary data.</text>
</comment>
<dbReference type="InterPro" id="IPR029063">
    <property type="entry name" value="SAM-dependent_MTases_sf"/>
</dbReference>
<dbReference type="AlphaFoldDB" id="A0A316FR68"/>
<proteinExistence type="predicted"/>
<protein>
    <submittedName>
        <fullName evidence="1">Methyltransferase family protein</fullName>
    </submittedName>
</protein>
<dbReference type="Gene3D" id="3.40.50.150">
    <property type="entry name" value="Vaccinia Virus protein VP39"/>
    <property type="match status" value="1"/>
</dbReference>
<gene>
    <name evidence="1" type="ORF">BC793_102286</name>
</gene>
<keyword evidence="1" id="KW-0489">Methyltransferase</keyword>
<dbReference type="OrthoDB" id="581658at2"/>
<dbReference type="Proteomes" id="UP000245697">
    <property type="component" value="Unassembled WGS sequence"/>
</dbReference>
<evidence type="ECO:0000313" key="1">
    <source>
        <dbReference type="EMBL" id="PWK51258.1"/>
    </source>
</evidence>
<sequence length="251" mass="27766">MAINDLEPIRQARRRLSQDGPEWTRGPERDFATVTLPERDCDLLRDLLITERAGTVIEVGLAYGSSALAIGEALAAGAEQSGGTPRHVVIDPFQRDAYHDVGWNLMIRAGLDRIAELIRQPSSEALPRLLAEGVVADAAFVDGSHRFHEVFVDLYYLRKIVKPGGLIVLDDDWAPSIRTAVRYFEYNLGWTVLPEAFAGGSRVAEGVTTGEEMTRNSGAVAGNPRCRAIRLPAERFEPAFDDFRQFMAENL</sequence>
<keyword evidence="2" id="KW-1185">Reference proteome</keyword>
<dbReference type="SUPFAM" id="SSF53335">
    <property type="entry name" value="S-adenosyl-L-methionine-dependent methyltransferases"/>
    <property type="match status" value="1"/>
</dbReference>
<dbReference type="EMBL" id="QGGR01000002">
    <property type="protein sequence ID" value="PWK51258.1"/>
    <property type="molecule type" value="Genomic_DNA"/>
</dbReference>
<organism evidence="1 2">
    <name type="scientific">Actinoplanes xinjiangensis</name>
    <dbReference type="NCBI Taxonomy" id="512350"/>
    <lineage>
        <taxon>Bacteria</taxon>
        <taxon>Bacillati</taxon>
        <taxon>Actinomycetota</taxon>
        <taxon>Actinomycetes</taxon>
        <taxon>Micromonosporales</taxon>
        <taxon>Micromonosporaceae</taxon>
        <taxon>Actinoplanes</taxon>
    </lineage>
</organism>
<accession>A0A316FR68</accession>
<evidence type="ECO:0000313" key="2">
    <source>
        <dbReference type="Proteomes" id="UP000245697"/>
    </source>
</evidence>
<name>A0A316FR68_9ACTN</name>
<dbReference type="GO" id="GO:0008168">
    <property type="term" value="F:methyltransferase activity"/>
    <property type="evidence" value="ECO:0007669"/>
    <property type="project" value="UniProtKB-KW"/>
</dbReference>